<proteinExistence type="inferred from homology"/>
<dbReference type="CDD" id="cd09563">
    <property type="entry name" value="SAM_liprin-beta1_2_repeat1"/>
    <property type="match status" value="1"/>
</dbReference>
<dbReference type="Gene3D" id="1.10.150.50">
    <property type="entry name" value="Transcription Factor, Ets-1"/>
    <property type="match status" value="3"/>
</dbReference>
<feature type="region of interest" description="Disordered" evidence="6">
    <location>
        <begin position="819"/>
        <end position="866"/>
    </location>
</feature>
<dbReference type="STRING" id="1676925.ENSPKIP00000008805"/>
<dbReference type="InterPro" id="IPR058914">
    <property type="entry name" value="LIPB1/2_CC"/>
</dbReference>
<evidence type="ECO:0000256" key="6">
    <source>
        <dbReference type="SAM" id="MobiDB-lite"/>
    </source>
</evidence>
<dbReference type="CDD" id="cd09566">
    <property type="entry name" value="SAM_liprin-beta1_2_repeat2"/>
    <property type="match status" value="1"/>
</dbReference>
<dbReference type="SUPFAM" id="SSF47769">
    <property type="entry name" value="SAM/Pointed domain"/>
    <property type="match status" value="3"/>
</dbReference>
<dbReference type="InterPro" id="IPR001660">
    <property type="entry name" value="SAM"/>
</dbReference>
<evidence type="ECO:0000256" key="2">
    <source>
        <dbReference type="ARBA" id="ARBA00022553"/>
    </source>
</evidence>
<dbReference type="GO" id="GO:0005829">
    <property type="term" value="C:cytosol"/>
    <property type="evidence" value="ECO:0007669"/>
    <property type="project" value="UniProtKB-ARBA"/>
</dbReference>
<dbReference type="Pfam" id="PF26022">
    <property type="entry name" value="CC_Liprin_beta"/>
    <property type="match status" value="1"/>
</dbReference>
<dbReference type="InterPro" id="IPR037617">
    <property type="entry name" value="LIPB1/2_SAM_1"/>
</dbReference>
<evidence type="ECO:0000313" key="9">
    <source>
        <dbReference type="Proteomes" id="UP000261540"/>
    </source>
</evidence>
<accession>A0A3B3QT57</accession>
<dbReference type="GO" id="GO:0007528">
    <property type="term" value="P:neuromuscular junction development"/>
    <property type="evidence" value="ECO:0007669"/>
    <property type="project" value="TreeGrafter"/>
</dbReference>
<evidence type="ECO:0000256" key="1">
    <source>
        <dbReference type="ARBA" id="ARBA00007547"/>
    </source>
</evidence>
<dbReference type="InterPro" id="IPR037618">
    <property type="entry name" value="LIPB1/2_SAM_2nd"/>
</dbReference>
<dbReference type="InterPro" id="IPR037619">
    <property type="entry name" value="LIPB1/2_SAM_3rd"/>
</dbReference>
<dbReference type="AlphaFoldDB" id="A0A3B3QT57"/>
<dbReference type="GO" id="GO:0048786">
    <property type="term" value="C:presynaptic active zone"/>
    <property type="evidence" value="ECO:0007669"/>
    <property type="project" value="TreeGrafter"/>
</dbReference>
<dbReference type="Pfam" id="PF07647">
    <property type="entry name" value="SAM_2"/>
    <property type="match status" value="1"/>
</dbReference>
<feature type="region of interest" description="Disordered" evidence="6">
    <location>
        <begin position="484"/>
        <end position="506"/>
    </location>
</feature>
<evidence type="ECO:0000259" key="7">
    <source>
        <dbReference type="PROSITE" id="PS50105"/>
    </source>
</evidence>
<dbReference type="GeneTree" id="ENSGT01050000244951"/>
<dbReference type="FunFam" id="1.10.150.50:FF:000005">
    <property type="entry name" value="Liprin-beta-1 isoform 1"/>
    <property type="match status" value="1"/>
</dbReference>
<dbReference type="PANTHER" id="PTHR12587">
    <property type="entry name" value="LAR INTERACTING PROTEIN LIP -RELATED PROTEIN"/>
    <property type="match status" value="1"/>
</dbReference>
<dbReference type="InterPro" id="IPR029515">
    <property type="entry name" value="Liprin"/>
</dbReference>
<dbReference type="CDD" id="cd09569">
    <property type="entry name" value="SAM_liprin-beta1_2_repeat3"/>
    <property type="match status" value="1"/>
</dbReference>
<keyword evidence="3" id="KW-0677">Repeat</keyword>
<dbReference type="FunFam" id="1.10.150.50:FF:000007">
    <property type="entry name" value="Liprin-beta-1 isoform 1"/>
    <property type="match status" value="1"/>
</dbReference>
<comment type="similarity">
    <text evidence="1">Belongs to the liprin family. Liprin-beta subfamily.</text>
</comment>
<feature type="compositionally biased region" description="Polar residues" evidence="6">
    <location>
        <begin position="841"/>
        <end position="866"/>
    </location>
</feature>
<feature type="domain" description="SAM" evidence="7">
    <location>
        <begin position="531"/>
        <end position="595"/>
    </location>
</feature>
<dbReference type="PROSITE" id="PS50105">
    <property type="entry name" value="SAM_DOMAIN"/>
    <property type="match status" value="2"/>
</dbReference>
<dbReference type="Pfam" id="PF00536">
    <property type="entry name" value="SAM_1"/>
    <property type="match status" value="2"/>
</dbReference>
<dbReference type="SMART" id="SM00454">
    <property type="entry name" value="SAM"/>
    <property type="match status" value="3"/>
</dbReference>
<name>A0A3B3QT57_9TELE</name>
<evidence type="ECO:0000313" key="8">
    <source>
        <dbReference type="Ensembl" id="ENSPKIP00000008805.1"/>
    </source>
</evidence>
<protein>
    <submittedName>
        <fullName evidence="8">Liprin-beta-2-like</fullName>
    </submittedName>
</protein>
<dbReference type="OrthoDB" id="6516566at2759"/>
<keyword evidence="4 5" id="KW-0175">Coiled coil</keyword>
<dbReference type="PANTHER" id="PTHR12587:SF18">
    <property type="entry name" value="LIPRIN-BETA-2"/>
    <property type="match status" value="1"/>
</dbReference>
<feature type="region of interest" description="Disordered" evidence="6">
    <location>
        <begin position="302"/>
        <end position="357"/>
    </location>
</feature>
<reference evidence="8" key="1">
    <citation type="submission" date="2025-08" db="UniProtKB">
        <authorList>
            <consortium name="Ensembl"/>
        </authorList>
    </citation>
    <scope>IDENTIFICATION</scope>
</reference>
<keyword evidence="2" id="KW-0597">Phosphoprotein</keyword>
<feature type="coiled-coil region" evidence="5">
    <location>
        <begin position="112"/>
        <end position="240"/>
    </location>
</feature>
<feature type="domain" description="SAM" evidence="7">
    <location>
        <begin position="608"/>
        <end position="666"/>
    </location>
</feature>
<dbReference type="KEGG" id="pki:111858133"/>
<evidence type="ECO:0000256" key="4">
    <source>
        <dbReference type="ARBA" id="ARBA00023054"/>
    </source>
</evidence>
<evidence type="ECO:0000256" key="5">
    <source>
        <dbReference type="SAM" id="Coils"/>
    </source>
</evidence>
<keyword evidence="9" id="KW-1185">Reference proteome</keyword>
<dbReference type="Ensembl" id="ENSPKIT00000032890.1">
    <property type="protein sequence ID" value="ENSPKIP00000008805.1"/>
    <property type="gene ID" value="ENSPKIG00000024132.1"/>
</dbReference>
<dbReference type="InterPro" id="IPR013761">
    <property type="entry name" value="SAM/pointed_sf"/>
</dbReference>
<dbReference type="Proteomes" id="UP000261540">
    <property type="component" value="Unplaced"/>
</dbReference>
<evidence type="ECO:0000256" key="3">
    <source>
        <dbReference type="ARBA" id="ARBA00022737"/>
    </source>
</evidence>
<organism evidence="8 9">
    <name type="scientific">Paramormyrops kingsleyae</name>
    <dbReference type="NCBI Taxonomy" id="1676925"/>
    <lineage>
        <taxon>Eukaryota</taxon>
        <taxon>Metazoa</taxon>
        <taxon>Chordata</taxon>
        <taxon>Craniata</taxon>
        <taxon>Vertebrata</taxon>
        <taxon>Euteleostomi</taxon>
        <taxon>Actinopterygii</taxon>
        <taxon>Neopterygii</taxon>
        <taxon>Teleostei</taxon>
        <taxon>Osteoglossocephala</taxon>
        <taxon>Osteoglossomorpha</taxon>
        <taxon>Osteoglossiformes</taxon>
        <taxon>Mormyridae</taxon>
        <taxon>Paramormyrops</taxon>
    </lineage>
</organism>
<reference evidence="8" key="2">
    <citation type="submission" date="2025-09" db="UniProtKB">
        <authorList>
            <consortium name="Ensembl"/>
        </authorList>
    </citation>
    <scope>IDENTIFICATION</scope>
</reference>
<sequence>MATQASHMLEAALERMDDIIAGSSGLGGQPEVLRLAEELSFALEAQPSVEQRDTLRKQVPESTARTLKEWLQVCTGNLGPPVSGETCQEWLEHLESDRASLVLQVSVLTDQVEAQGEKIRDLESSLDEHQNKLTSTEKMLQQELHSRTLLESQKLDLMEEVSFLKLKLEGMEEEQRGSDSKQHNAKVLQQQLQLLKDKVEELEAEKSQCERKLWATKAEVSRLQQLLAAKEVEIESLQSQLLCRASWSSKAKGTDEEFERLKIGMEALLAANDKKDRFIEELTALLRTYGKNMVVDLTQRQGDSTVTGSSEEDLSGTRGTWVLPAERPSSTSSSSRLPYPQEEQDLGSRSSPVSPGKVSLQNCVRWVQPRILSSSLDKLQSGSSQKHMAGEPIQPVLSTESHQADGHKCQTLPGRLCPPEYPGGGVESLSSAPSTKERNMSRKKLGNITSDLASVTSGLDSGWQSPVDYSSSLKRLWGRIRRTQSGTLPSEDPEPAPFRRGGLRATAGPRLLGSSVTLNSDQVKDAPFAQWSPEQVSKWLDDVGLGQYRTMASHWVKSGQTLLSATPHDLEKEMGLKHPLHRKKLQLALLSLSNPAAGRSSALDHTWVTRWLDDIGLPQYKDQFSEAKVDGRMLQYLTVNDLLFLKVASQLHHHSIRWAIRVLHANTFDPHCLKRRPSDETQTHPSEVVQWSNHRVMEWLRTVDLAEYAPNLRGSGVHGGLIVLEPQFNSDTLAALLNIPPQKTLLRRHLATSFASLVGPHAQRQKQDFLQGPGHTPLTATTKVRPKKLGFPTFGNLGKKKFDEGIHYICPPDLPPLALNGAPGGQSPLMDRGAGRPEQDLTPQMTEVKKSTVQSRALSQRTSTLSVAKERPCWTPNSVTSKNMVVLCIKETTL</sequence>